<dbReference type="EMBL" id="SODD01000036">
    <property type="protein sequence ID" value="TDW14640.1"/>
    <property type="molecule type" value="Genomic_DNA"/>
</dbReference>
<keyword evidence="3" id="KW-0804">Transcription</keyword>
<evidence type="ECO:0000256" key="1">
    <source>
        <dbReference type="ARBA" id="ARBA00023015"/>
    </source>
</evidence>
<dbReference type="PROSITE" id="PS50949">
    <property type="entry name" value="HTH_GNTR"/>
    <property type="match status" value="1"/>
</dbReference>
<dbReference type="PANTHER" id="PTHR38445">
    <property type="entry name" value="HTH-TYPE TRANSCRIPTIONAL REPRESSOR YTRA"/>
    <property type="match status" value="1"/>
</dbReference>
<proteinExistence type="predicted"/>
<dbReference type="Gene3D" id="1.10.10.10">
    <property type="entry name" value="Winged helix-like DNA-binding domain superfamily/Winged helix DNA-binding domain"/>
    <property type="match status" value="1"/>
</dbReference>
<accession>A0A4R7ZHY1</accession>
<dbReference type="PANTHER" id="PTHR38445:SF7">
    <property type="entry name" value="GNTR-FAMILY TRANSCRIPTIONAL REGULATOR"/>
    <property type="match status" value="1"/>
</dbReference>
<dbReference type="InterPro" id="IPR036390">
    <property type="entry name" value="WH_DNA-bd_sf"/>
</dbReference>
<organism evidence="5 6">
    <name type="scientific">Breznakia blatticola</name>
    <dbReference type="NCBI Taxonomy" id="1754012"/>
    <lineage>
        <taxon>Bacteria</taxon>
        <taxon>Bacillati</taxon>
        <taxon>Bacillota</taxon>
        <taxon>Erysipelotrichia</taxon>
        <taxon>Erysipelotrichales</taxon>
        <taxon>Erysipelotrichaceae</taxon>
        <taxon>Breznakia</taxon>
    </lineage>
</organism>
<evidence type="ECO:0000256" key="2">
    <source>
        <dbReference type="ARBA" id="ARBA00023125"/>
    </source>
</evidence>
<dbReference type="Pfam" id="PF00392">
    <property type="entry name" value="GntR"/>
    <property type="match status" value="1"/>
</dbReference>
<dbReference type="RefSeq" id="WP_134170587.1">
    <property type="nucleotide sequence ID" value="NZ_SODD01000036.1"/>
</dbReference>
<name>A0A4R7ZHY1_9FIRM</name>
<dbReference type="CDD" id="cd07377">
    <property type="entry name" value="WHTH_GntR"/>
    <property type="match status" value="1"/>
</dbReference>
<protein>
    <submittedName>
        <fullName evidence="5">GntR family transcriptional regulator</fullName>
    </submittedName>
</protein>
<dbReference type="InterPro" id="IPR000524">
    <property type="entry name" value="Tscrpt_reg_HTH_GntR"/>
</dbReference>
<dbReference type="InterPro" id="IPR036388">
    <property type="entry name" value="WH-like_DNA-bd_sf"/>
</dbReference>
<dbReference type="GO" id="GO:0003677">
    <property type="term" value="F:DNA binding"/>
    <property type="evidence" value="ECO:0007669"/>
    <property type="project" value="UniProtKB-KW"/>
</dbReference>
<evidence type="ECO:0000256" key="3">
    <source>
        <dbReference type="ARBA" id="ARBA00023163"/>
    </source>
</evidence>
<reference evidence="5 6" key="1">
    <citation type="submission" date="2019-03" db="EMBL/GenBank/DDBJ databases">
        <title>Genomic Encyclopedia of Type Strains, Phase IV (KMG-IV): sequencing the most valuable type-strain genomes for metagenomic binning, comparative biology and taxonomic classification.</title>
        <authorList>
            <person name="Goeker M."/>
        </authorList>
    </citation>
    <scope>NUCLEOTIDE SEQUENCE [LARGE SCALE GENOMIC DNA]</scope>
    <source>
        <strain evidence="5 6">DSM 28867</strain>
    </source>
</reference>
<keyword evidence="6" id="KW-1185">Reference proteome</keyword>
<evidence type="ECO:0000313" key="5">
    <source>
        <dbReference type="EMBL" id="TDW14640.1"/>
    </source>
</evidence>
<keyword evidence="2" id="KW-0238">DNA-binding</keyword>
<feature type="domain" description="HTH gntR-type" evidence="4">
    <location>
        <begin position="11"/>
        <end position="79"/>
    </location>
</feature>
<sequence length="126" mass="14373">MNIIINNKSMQPIYEQIVESIKSMILNKQLPEGSFLPSVRGLAKDLKISALTVKKAYDFLEEEGYIATIHGKGSYVLTINRNLAYEEVKKEVEILMEQALTKARVNQLSKEDVAMLFQLVMEDTYD</sequence>
<evidence type="ECO:0000259" key="4">
    <source>
        <dbReference type="PROSITE" id="PS50949"/>
    </source>
</evidence>
<comment type="caution">
    <text evidence="5">The sequence shown here is derived from an EMBL/GenBank/DDBJ whole genome shotgun (WGS) entry which is preliminary data.</text>
</comment>
<gene>
    <name evidence="5" type="ORF">EDD63_13614</name>
</gene>
<keyword evidence="1" id="KW-0805">Transcription regulation</keyword>
<dbReference type="GO" id="GO:0003700">
    <property type="term" value="F:DNA-binding transcription factor activity"/>
    <property type="evidence" value="ECO:0007669"/>
    <property type="project" value="InterPro"/>
</dbReference>
<dbReference type="AlphaFoldDB" id="A0A4R7ZHY1"/>
<dbReference type="Proteomes" id="UP000294743">
    <property type="component" value="Unassembled WGS sequence"/>
</dbReference>
<dbReference type="SUPFAM" id="SSF46785">
    <property type="entry name" value="Winged helix' DNA-binding domain"/>
    <property type="match status" value="1"/>
</dbReference>
<dbReference type="OrthoDB" id="9801546at2"/>
<evidence type="ECO:0000313" key="6">
    <source>
        <dbReference type="Proteomes" id="UP000294743"/>
    </source>
</evidence>
<dbReference type="SMART" id="SM00345">
    <property type="entry name" value="HTH_GNTR"/>
    <property type="match status" value="1"/>
</dbReference>